<evidence type="ECO:0000313" key="1">
    <source>
        <dbReference type="EMBL" id="MDA3734127.1"/>
    </source>
</evidence>
<sequence>MIESTELEQFQNFIDDLILRNKSILDQMTKLQDASARLNRAISKSATMCGCIKLETAKQQLDFSSISSSEELKSLLSTHLEGYPCPDCNESIEKEMGRVLFYLGALANTLGISLSSVVENEKARTNILGKYSLK</sequence>
<proteinExistence type="predicted"/>
<name>A0AA42DWR2_9FIRM</name>
<gene>
    <name evidence="1" type="ORF">PBV87_21870</name>
</gene>
<dbReference type="EMBL" id="JAQIFT010000072">
    <property type="protein sequence ID" value="MDA3734127.1"/>
    <property type="molecule type" value="Genomic_DNA"/>
</dbReference>
<evidence type="ECO:0000313" key="2">
    <source>
        <dbReference type="Proteomes" id="UP001169242"/>
    </source>
</evidence>
<dbReference type="Gene3D" id="1.10.287.1080">
    <property type="entry name" value="MazG-like"/>
    <property type="match status" value="1"/>
</dbReference>
<organism evidence="1 2">
    <name type="scientific">Holtiella tumoricola</name>
    <dbReference type="NCBI Taxonomy" id="3018743"/>
    <lineage>
        <taxon>Bacteria</taxon>
        <taxon>Bacillati</taxon>
        <taxon>Bacillota</taxon>
        <taxon>Clostridia</taxon>
        <taxon>Lachnospirales</taxon>
        <taxon>Cellulosilyticaceae</taxon>
        <taxon>Holtiella</taxon>
    </lineage>
</organism>
<comment type="caution">
    <text evidence="1">The sequence shown here is derived from an EMBL/GenBank/DDBJ whole genome shotgun (WGS) entry which is preliminary data.</text>
</comment>
<protein>
    <submittedName>
        <fullName evidence="1">DUF1573 domain-containing protein</fullName>
    </submittedName>
</protein>
<accession>A0AA42DWR2</accession>
<dbReference type="RefSeq" id="WP_053985769.1">
    <property type="nucleotide sequence ID" value="NZ_JAQIFT010000072.1"/>
</dbReference>
<keyword evidence="2" id="KW-1185">Reference proteome</keyword>
<reference evidence="1" key="1">
    <citation type="journal article" date="2023" name="Int. J. Syst. Evol. Microbiol.">
        <title>&lt;i&gt;Holtiella tumoricola&lt;/i&gt; gen. nov. sp. nov., isolated from a human clinical sample.</title>
        <authorList>
            <person name="Allen-Vercoe E."/>
            <person name="Daigneault M.C."/>
            <person name="Vancuren S.J."/>
            <person name="Cochrane K."/>
            <person name="O'Neal L.L."/>
            <person name="Sankaranarayanan K."/>
            <person name="Lawson P.A."/>
        </authorList>
    </citation>
    <scope>NUCLEOTIDE SEQUENCE</scope>
    <source>
        <strain evidence="1">CC70A</strain>
    </source>
</reference>
<dbReference type="Proteomes" id="UP001169242">
    <property type="component" value="Unassembled WGS sequence"/>
</dbReference>
<dbReference type="AlphaFoldDB" id="A0AA42DWR2"/>